<evidence type="ECO:0000313" key="2">
    <source>
        <dbReference type="Proteomes" id="UP000184038"/>
    </source>
</evidence>
<reference evidence="1 2" key="1">
    <citation type="submission" date="2016-11" db="EMBL/GenBank/DDBJ databases">
        <authorList>
            <person name="Jaros S."/>
            <person name="Januszkiewicz K."/>
            <person name="Wedrychowicz H."/>
        </authorList>
    </citation>
    <scope>NUCLEOTIDE SEQUENCE [LARGE SCALE GENOMIC DNA]</scope>
    <source>
        <strain evidence="1 2">DSM 15930</strain>
    </source>
</reference>
<dbReference type="STRING" id="1120996.SAMN02746066_01305"/>
<dbReference type="SUPFAM" id="SSF52467">
    <property type="entry name" value="DHS-like NAD/FAD-binding domain"/>
    <property type="match status" value="1"/>
</dbReference>
<dbReference type="Proteomes" id="UP000184038">
    <property type="component" value="Unassembled WGS sequence"/>
</dbReference>
<dbReference type="InterPro" id="IPR029035">
    <property type="entry name" value="DHS-like_NAD/FAD-binding_dom"/>
</dbReference>
<dbReference type="RefSeq" id="WP_073284852.1">
    <property type="nucleotide sequence ID" value="NZ_FRCP01000007.1"/>
</dbReference>
<gene>
    <name evidence="1" type="ORF">SAMN02746066_01305</name>
</gene>
<evidence type="ECO:0008006" key="3">
    <source>
        <dbReference type="Google" id="ProtNLM"/>
    </source>
</evidence>
<dbReference type="AlphaFoldDB" id="A0A1M7H6Z1"/>
<keyword evidence="2" id="KW-1185">Reference proteome</keyword>
<organism evidence="1 2">
    <name type="scientific">Anaerosporobacter mobilis DSM 15930</name>
    <dbReference type="NCBI Taxonomy" id="1120996"/>
    <lineage>
        <taxon>Bacteria</taxon>
        <taxon>Bacillati</taxon>
        <taxon>Bacillota</taxon>
        <taxon>Clostridia</taxon>
        <taxon>Lachnospirales</taxon>
        <taxon>Lachnospiraceae</taxon>
        <taxon>Anaerosporobacter</taxon>
    </lineage>
</organism>
<accession>A0A1M7H6Z1</accession>
<proteinExistence type="predicted"/>
<name>A0A1M7H6Z1_9FIRM</name>
<dbReference type="EMBL" id="FRCP01000007">
    <property type="protein sequence ID" value="SHM23817.1"/>
    <property type="molecule type" value="Genomic_DNA"/>
</dbReference>
<dbReference type="OrthoDB" id="394960at2"/>
<protein>
    <recommendedName>
        <fullName evidence="3">NAD-dependent protein deacetylase, SIR2 family</fullName>
    </recommendedName>
</protein>
<evidence type="ECO:0000313" key="1">
    <source>
        <dbReference type="EMBL" id="SHM23817.1"/>
    </source>
</evidence>
<sequence>MDNQMDLIKSKIEDAEYILVGCGLGFENIGSFAEEEIYKPLSESGINGKAKLLEELQEEEAVSWIHQVLVNYFNKEHTLQAYSDLYELIKDKNYFVLSMNTSELIMQSGLEHSKIVMPCGNEGLFQCSKSCTHDIYQNRDYVLNFVEQLPDIMESVKSGKSIKEYLPYCKECGETLTFNLRADVESYVEEGYLAQWQNYMQWLSRTLNRKLLLIELEVDFTLPSLIRWPFEKNAYLNNKACLIRVNHEFPQLAEEISGKGISVSMTADEFLKVVNK</sequence>